<comment type="caution">
    <text evidence="7">The sequence shown here is derived from an EMBL/GenBank/DDBJ whole genome shotgun (WGS) entry which is preliminary data.</text>
</comment>
<comment type="subcellular location">
    <subcellularLocation>
        <location evidence="2 6">Cytoplasm</location>
    </subcellularLocation>
</comment>
<feature type="site" description="Important for substrate specificity" evidence="6">
    <location>
        <position position="13"/>
    </location>
</feature>
<evidence type="ECO:0000256" key="2">
    <source>
        <dbReference type="ARBA" id="ARBA00004496"/>
    </source>
</evidence>
<evidence type="ECO:0000313" key="8">
    <source>
        <dbReference type="Proteomes" id="UP000297597"/>
    </source>
</evidence>
<comment type="similarity">
    <text evidence="6">Belongs to the Maf family. YhdE subfamily.</text>
</comment>
<dbReference type="HAMAP" id="MF_00528">
    <property type="entry name" value="Maf"/>
    <property type="match status" value="1"/>
</dbReference>
<organism evidence="7 8">
    <name type="scientific">Pelotomaculum propionicicum</name>
    <dbReference type="NCBI Taxonomy" id="258475"/>
    <lineage>
        <taxon>Bacteria</taxon>
        <taxon>Bacillati</taxon>
        <taxon>Bacillota</taxon>
        <taxon>Clostridia</taxon>
        <taxon>Eubacteriales</taxon>
        <taxon>Desulfotomaculaceae</taxon>
        <taxon>Pelotomaculum</taxon>
    </lineage>
</organism>
<dbReference type="InterPro" id="IPR003697">
    <property type="entry name" value="Maf-like"/>
</dbReference>
<evidence type="ECO:0000256" key="4">
    <source>
        <dbReference type="ARBA" id="ARBA00022801"/>
    </source>
</evidence>
<comment type="cofactor">
    <cofactor evidence="1 6">
        <name>a divalent metal cation</name>
        <dbReference type="ChEBI" id="CHEBI:60240"/>
    </cofactor>
</comment>
<dbReference type="EC" id="3.6.1.9" evidence="6"/>
<dbReference type="GO" id="GO:0009117">
    <property type="term" value="P:nucleotide metabolic process"/>
    <property type="evidence" value="ECO:0007669"/>
    <property type="project" value="UniProtKB-KW"/>
</dbReference>
<keyword evidence="3 6" id="KW-0963">Cytoplasm</keyword>
<dbReference type="GO" id="GO:0036221">
    <property type="term" value="F:UTP diphosphatase activity"/>
    <property type="evidence" value="ECO:0007669"/>
    <property type="project" value="RHEA"/>
</dbReference>
<evidence type="ECO:0000256" key="1">
    <source>
        <dbReference type="ARBA" id="ARBA00001968"/>
    </source>
</evidence>
<accession>A0A4Y7RVK3</accession>
<dbReference type="AlphaFoldDB" id="A0A4Y7RVK3"/>
<evidence type="ECO:0000256" key="5">
    <source>
        <dbReference type="ARBA" id="ARBA00023080"/>
    </source>
</evidence>
<evidence type="ECO:0000313" key="7">
    <source>
        <dbReference type="EMBL" id="TEB12746.1"/>
    </source>
</evidence>
<protein>
    <recommendedName>
        <fullName evidence="6">dTTP/UTP pyrophosphatase</fullName>
        <shortName evidence="6">dTTPase/UTPase</shortName>
        <ecNumber evidence="6">3.6.1.9</ecNumber>
    </recommendedName>
    <alternativeName>
        <fullName evidence="6">Nucleoside triphosphate pyrophosphatase</fullName>
    </alternativeName>
    <alternativeName>
        <fullName evidence="6">Nucleotide pyrophosphatase</fullName>
        <shortName evidence="6">Nucleotide PPase</shortName>
    </alternativeName>
</protein>
<dbReference type="NCBIfam" id="TIGR00172">
    <property type="entry name" value="maf"/>
    <property type="match status" value="1"/>
</dbReference>
<dbReference type="Gene3D" id="3.90.950.10">
    <property type="match status" value="1"/>
</dbReference>
<feature type="site" description="Important for substrate specificity" evidence="6">
    <location>
        <position position="71"/>
    </location>
</feature>
<sequence length="192" mass="20668">MNREIILASSSPRRVELLKQIGLPFRVFCCEVDETPPPGLNPGQLVELLAERKAAGIAGKVDRGIVLGADTVVVCQGQLLGKPLDAEDAARMLGKLQGGAHEVYTGVALVEAESGRRSVTHEKTVVYFRPLGENEIRRYAATGEPLDKAGAYAVQGLAAVFIHRLEGCYTNVVGLPLARLAVMLKEFGYEVL</sequence>
<dbReference type="FunFam" id="3.90.950.10:FF:000005">
    <property type="entry name" value="7-methyl-GTP pyrophosphatase"/>
    <property type="match status" value="1"/>
</dbReference>
<evidence type="ECO:0000256" key="3">
    <source>
        <dbReference type="ARBA" id="ARBA00022490"/>
    </source>
</evidence>
<dbReference type="PANTHER" id="PTHR43213:SF5">
    <property type="entry name" value="BIFUNCTIONAL DTTP_UTP PYROPHOSPHATASE_METHYLTRANSFERASE PROTEIN-RELATED"/>
    <property type="match status" value="1"/>
</dbReference>
<keyword evidence="4 6" id="KW-0378">Hydrolase</keyword>
<dbReference type="Proteomes" id="UP000297597">
    <property type="component" value="Unassembled WGS sequence"/>
</dbReference>
<comment type="catalytic activity">
    <reaction evidence="6">
        <text>dTTP + H2O = dTMP + diphosphate + H(+)</text>
        <dbReference type="Rhea" id="RHEA:28534"/>
        <dbReference type="ChEBI" id="CHEBI:15377"/>
        <dbReference type="ChEBI" id="CHEBI:15378"/>
        <dbReference type="ChEBI" id="CHEBI:33019"/>
        <dbReference type="ChEBI" id="CHEBI:37568"/>
        <dbReference type="ChEBI" id="CHEBI:63528"/>
        <dbReference type="EC" id="3.6.1.9"/>
    </reaction>
</comment>
<dbReference type="PIRSF" id="PIRSF006305">
    <property type="entry name" value="Maf"/>
    <property type="match status" value="1"/>
</dbReference>
<dbReference type="EMBL" id="QFFZ01000005">
    <property type="protein sequence ID" value="TEB12746.1"/>
    <property type="molecule type" value="Genomic_DNA"/>
</dbReference>
<dbReference type="GO" id="GO:0005737">
    <property type="term" value="C:cytoplasm"/>
    <property type="evidence" value="ECO:0007669"/>
    <property type="project" value="UniProtKB-SubCell"/>
</dbReference>
<proteinExistence type="inferred from homology"/>
<dbReference type="RefSeq" id="WP_134212601.1">
    <property type="nucleotide sequence ID" value="NZ_QFFZ01000005.1"/>
</dbReference>
<comment type="caution">
    <text evidence="6">Lacks conserved residue(s) required for the propagation of feature annotation.</text>
</comment>
<dbReference type="GO" id="GO:0036218">
    <property type="term" value="F:dTTP diphosphatase activity"/>
    <property type="evidence" value="ECO:0007669"/>
    <property type="project" value="RHEA"/>
</dbReference>
<dbReference type="PANTHER" id="PTHR43213">
    <property type="entry name" value="BIFUNCTIONAL DTTP/UTP PYROPHOSPHATASE/METHYLTRANSFERASE PROTEIN-RELATED"/>
    <property type="match status" value="1"/>
</dbReference>
<feature type="site" description="Important for substrate specificity" evidence="6">
    <location>
        <position position="155"/>
    </location>
</feature>
<evidence type="ECO:0000256" key="6">
    <source>
        <dbReference type="HAMAP-Rule" id="MF_00528"/>
    </source>
</evidence>
<dbReference type="InterPro" id="IPR029001">
    <property type="entry name" value="ITPase-like_fam"/>
</dbReference>
<name>A0A4Y7RVK3_9FIRM</name>
<comment type="function">
    <text evidence="6">Nucleoside triphosphate pyrophosphatase that hydrolyzes dTTP and UTP. May have a dual role in cell division arrest and in preventing the incorporation of modified nucleotides into cellular nucleic acids.</text>
</comment>
<dbReference type="Pfam" id="PF02545">
    <property type="entry name" value="Maf"/>
    <property type="match status" value="1"/>
</dbReference>
<reference evidence="7 8" key="1">
    <citation type="journal article" date="2018" name="Environ. Microbiol.">
        <title>Novel energy conservation strategies and behaviour of Pelotomaculum schinkii driving syntrophic propionate catabolism.</title>
        <authorList>
            <person name="Hidalgo-Ahumada C.A.P."/>
            <person name="Nobu M.K."/>
            <person name="Narihiro T."/>
            <person name="Tamaki H."/>
            <person name="Liu W.T."/>
            <person name="Kamagata Y."/>
            <person name="Stams A.J.M."/>
            <person name="Imachi H."/>
            <person name="Sousa D.Z."/>
        </authorList>
    </citation>
    <scope>NUCLEOTIDE SEQUENCE [LARGE SCALE GENOMIC DNA]</scope>
    <source>
        <strain evidence="7 8">MGP</strain>
    </source>
</reference>
<keyword evidence="8" id="KW-1185">Reference proteome</keyword>
<gene>
    <name evidence="7" type="primary">maf</name>
    <name evidence="7" type="ORF">Pmgp_00721</name>
</gene>
<keyword evidence="5 6" id="KW-0546">Nucleotide metabolism</keyword>
<dbReference type="OrthoDB" id="9807767at2"/>
<dbReference type="CDD" id="cd00555">
    <property type="entry name" value="Maf"/>
    <property type="match status" value="1"/>
</dbReference>
<dbReference type="SUPFAM" id="SSF52972">
    <property type="entry name" value="ITPase-like"/>
    <property type="match status" value="1"/>
</dbReference>
<comment type="catalytic activity">
    <reaction evidence="6">
        <text>UTP + H2O = UMP + diphosphate + H(+)</text>
        <dbReference type="Rhea" id="RHEA:29395"/>
        <dbReference type="ChEBI" id="CHEBI:15377"/>
        <dbReference type="ChEBI" id="CHEBI:15378"/>
        <dbReference type="ChEBI" id="CHEBI:33019"/>
        <dbReference type="ChEBI" id="CHEBI:46398"/>
        <dbReference type="ChEBI" id="CHEBI:57865"/>
        <dbReference type="EC" id="3.6.1.9"/>
    </reaction>
</comment>
<feature type="active site" description="Proton acceptor" evidence="6">
    <location>
        <position position="70"/>
    </location>
</feature>